<reference evidence="1 2" key="1">
    <citation type="submission" date="2017-04" db="EMBL/GenBank/DDBJ databases">
        <title>Novel microbial lineages endemic to geothermal iron-oxide mats fill important gaps in the evolutionary history of Archaea.</title>
        <authorList>
            <person name="Jay Z.J."/>
            <person name="Beam J.P."/>
            <person name="Dlakic M."/>
            <person name="Rusch D.B."/>
            <person name="Kozubal M.A."/>
            <person name="Inskeep W.P."/>
        </authorList>
    </citation>
    <scope>NUCLEOTIDE SEQUENCE [LARGE SCALE GENOMIC DNA]</scope>
    <source>
        <strain evidence="1">BE_D</strain>
    </source>
</reference>
<comment type="caution">
    <text evidence="1">The sequence shown here is derived from an EMBL/GenBank/DDBJ whole genome shotgun (WGS) entry which is preliminary data.</text>
</comment>
<name>A0A2R6AH71_9ARCH</name>
<accession>A0A2R6AH71</accession>
<gene>
    <name evidence="1" type="ORF">B9Q02_05050</name>
</gene>
<dbReference type="EMBL" id="NEXD01000022">
    <property type="protein sequence ID" value="PSN85735.1"/>
    <property type="molecule type" value="Genomic_DNA"/>
</dbReference>
<evidence type="ECO:0000313" key="2">
    <source>
        <dbReference type="Proteomes" id="UP000240569"/>
    </source>
</evidence>
<sequence>MSLKTSLRERAGQTMRWKLLLDVARECPTLREKYGLNYHGHGRIFFVLLTTNFYKEMFTSQQMANFRFFDSVYVARMLNKKELSILKEKSFVKRLSKIIDDINAFF</sequence>
<dbReference type="Proteomes" id="UP000240569">
    <property type="component" value="Unassembled WGS sequence"/>
</dbReference>
<proteinExistence type="predicted"/>
<organism evidence="1 2">
    <name type="scientific">Candidatus Marsarchaeota G1 archaeon BE_D</name>
    <dbReference type="NCBI Taxonomy" id="1978156"/>
    <lineage>
        <taxon>Archaea</taxon>
        <taxon>Candidatus Marsarchaeota</taxon>
        <taxon>Candidatus Marsarchaeota group 1</taxon>
    </lineage>
</organism>
<dbReference type="AlphaFoldDB" id="A0A2R6AH71"/>
<protein>
    <submittedName>
        <fullName evidence="1">Uncharacterized protein</fullName>
    </submittedName>
</protein>
<evidence type="ECO:0000313" key="1">
    <source>
        <dbReference type="EMBL" id="PSN85735.1"/>
    </source>
</evidence>